<evidence type="ECO:0000313" key="1">
    <source>
        <dbReference type="EMBL" id="CAB9502531.1"/>
    </source>
</evidence>
<dbReference type="EMBL" id="CAICTM010000138">
    <property type="protein sequence ID" value="CAB9502531.1"/>
    <property type="molecule type" value="Genomic_DNA"/>
</dbReference>
<proteinExistence type="predicted"/>
<comment type="caution">
    <text evidence="1">The sequence shown here is derived from an EMBL/GenBank/DDBJ whole genome shotgun (WGS) entry which is preliminary data.</text>
</comment>
<accession>A0A9N8DKY1</accession>
<organism evidence="1 2">
    <name type="scientific">Seminavis robusta</name>
    <dbReference type="NCBI Taxonomy" id="568900"/>
    <lineage>
        <taxon>Eukaryota</taxon>
        <taxon>Sar</taxon>
        <taxon>Stramenopiles</taxon>
        <taxon>Ochrophyta</taxon>
        <taxon>Bacillariophyta</taxon>
        <taxon>Bacillariophyceae</taxon>
        <taxon>Bacillariophycidae</taxon>
        <taxon>Naviculales</taxon>
        <taxon>Naviculaceae</taxon>
        <taxon>Seminavis</taxon>
    </lineage>
</organism>
<dbReference type="Gene3D" id="3.80.10.10">
    <property type="entry name" value="Ribonuclease Inhibitor"/>
    <property type="match status" value="1"/>
</dbReference>
<dbReference type="Proteomes" id="UP001153069">
    <property type="component" value="Unassembled WGS sequence"/>
</dbReference>
<gene>
    <name evidence="1" type="ORF">SEMRO_139_G065060.1</name>
</gene>
<protein>
    <submittedName>
        <fullName evidence="1">Uncharacterized protein</fullName>
    </submittedName>
</protein>
<sequence length="633" mass="71667">MVDTLGNNNLSLWQARERLTLLFHFPHWTHLTKTSPNSEQDGMSVEALSILKHFPTLAAEPIEHHCILRDSERRYPLEFFVQAGFDLATVKQVYELYPGAIHGCQGSSPTATTLPLLHKVCIANTAREDVIQFLALEDPDAVRECCRPAALLQALLKPKFDRAPPSWSLIQSLLHEYPECGSTRNEASGFLLLEELFRVGYEPKELQTVVSMLSSKVDAFTVSTDLSSTRGQMTLERVKVVQQLLPNLRTISFQQLQWTFDGFHELLRSLSHHLSMSSSLQEIEEWVLPREILEGSLSARLLLKEVLVQNASITAISFSGPVWTYKDGDRLLLDISDSIAKCKVEKLQSLTLQRFQCTSETLDKIVSSPCAPRNITLSNLEVTEPASALSRRNVCWQQSSVERLTLDWLEASDSCLHKLLSNLARMPQLRELEISPLPNQSKLDITTPIVTLLQQGYLQVLRVERPYGARKKFASSVRRCNLWVDPAALCRELETNGSLKELVVASAFDRKSQTALGNLLKTNTRLEKVWIQGPVVDKHQKHIIEYYTSLNRNGRIVVRRNDASKLDLVRLLAEGRTQESARHEGDHQDEDGVLLELFNVYYGLLRESPNLWCLRQSALSNGPTTRKRLFAEI</sequence>
<dbReference type="InterPro" id="IPR032675">
    <property type="entry name" value="LRR_dom_sf"/>
</dbReference>
<reference evidence="1" key="1">
    <citation type="submission" date="2020-06" db="EMBL/GenBank/DDBJ databases">
        <authorList>
            <consortium name="Plant Systems Biology data submission"/>
        </authorList>
    </citation>
    <scope>NUCLEOTIDE SEQUENCE</scope>
    <source>
        <strain evidence="1">D6</strain>
    </source>
</reference>
<dbReference type="SUPFAM" id="SSF52047">
    <property type="entry name" value="RNI-like"/>
    <property type="match status" value="1"/>
</dbReference>
<keyword evidence="2" id="KW-1185">Reference proteome</keyword>
<name>A0A9N8DKY1_9STRA</name>
<dbReference type="AlphaFoldDB" id="A0A9N8DKY1"/>
<evidence type="ECO:0000313" key="2">
    <source>
        <dbReference type="Proteomes" id="UP001153069"/>
    </source>
</evidence>